<dbReference type="RefSeq" id="WP_338689057.1">
    <property type="nucleotide sequence ID" value="NZ_AP024702.1"/>
</dbReference>
<keyword evidence="1" id="KW-0472">Membrane</keyword>
<dbReference type="PANTHER" id="PTHR30093">
    <property type="entry name" value="GENERAL SECRETION PATHWAY PROTEIN G"/>
    <property type="match status" value="1"/>
</dbReference>
<name>A0ABN6H0N4_9BACT</name>
<feature type="transmembrane region" description="Helical" evidence="1">
    <location>
        <begin position="6"/>
        <end position="30"/>
    </location>
</feature>
<dbReference type="Gene3D" id="3.30.700.10">
    <property type="entry name" value="Glycoprotein, Type 4 Pilin"/>
    <property type="match status" value="1"/>
</dbReference>
<keyword evidence="1" id="KW-1133">Transmembrane helix</keyword>
<evidence type="ECO:0000313" key="3">
    <source>
        <dbReference type="Proteomes" id="UP001374893"/>
    </source>
</evidence>
<dbReference type="InterPro" id="IPR045584">
    <property type="entry name" value="Pilin-like"/>
</dbReference>
<dbReference type="InterPro" id="IPR012902">
    <property type="entry name" value="N_methyl_site"/>
</dbReference>
<dbReference type="Pfam" id="PF07963">
    <property type="entry name" value="N_methyl"/>
    <property type="match status" value="1"/>
</dbReference>
<protein>
    <submittedName>
        <fullName evidence="2">Cleavage protein</fullName>
    </submittedName>
</protein>
<dbReference type="EMBL" id="AP024702">
    <property type="protein sequence ID" value="BCX47055.1"/>
    <property type="molecule type" value="Genomic_DNA"/>
</dbReference>
<dbReference type="NCBIfam" id="TIGR02532">
    <property type="entry name" value="IV_pilin_GFxxxE"/>
    <property type="match status" value="1"/>
</dbReference>
<reference evidence="2 3" key="1">
    <citation type="submission" date="2021-06" db="EMBL/GenBank/DDBJ databases">
        <title>Complete genome of Haloferula helveola possessing various polysaccharide degrading enzymes.</title>
        <authorList>
            <person name="Takami H."/>
            <person name="Huang C."/>
            <person name="Hamasaki K."/>
        </authorList>
    </citation>
    <scope>NUCLEOTIDE SEQUENCE [LARGE SCALE GENOMIC DNA]</scope>
    <source>
        <strain evidence="2 3">CN-1</strain>
    </source>
</reference>
<keyword evidence="3" id="KW-1185">Reference proteome</keyword>
<proteinExistence type="predicted"/>
<dbReference type="Proteomes" id="UP001374893">
    <property type="component" value="Chromosome"/>
</dbReference>
<evidence type="ECO:0000256" key="1">
    <source>
        <dbReference type="SAM" id="Phobius"/>
    </source>
</evidence>
<gene>
    <name evidence="2" type="ORF">HAHE_09630</name>
</gene>
<accession>A0ABN6H0N4</accession>
<keyword evidence="1" id="KW-0812">Transmembrane</keyword>
<evidence type="ECO:0000313" key="2">
    <source>
        <dbReference type="EMBL" id="BCX47055.1"/>
    </source>
</evidence>
<sequence length="265" mass="29195">MNRNGFTLIELMVTIVIVSTLSAIAALGYASIRKRAEMTTEINGAKQLMTAFHQYAADHNDRVLPGYQSDPEAVNLDGKPLHHPQDARYPWRLAPYAPKMNGIFVYNGNERMLDEDNRDYLVSVHPNLGMNAVFVGGHYGSGSPLRPSPRLVEAVGKYYVSRLSEVHNGSSLVVFASARHDSGKVGNFEVRAPNILAPEWKSGAIDPDGPASDTGFVDFRWKGKAVAAMVAGNVELLSPDELRDMRRWSNQAARLNDPDFTVGRN</sequence>
<organism evidence="2 3">
    <name type="scientific">Haloferula helveola</name>
    <dbReference type="NCBI Taxonomy" id="490095"/>
    <lineage>
        <taxon>Bacteria</taxon>
        <taxon>Pseudomonadati</taxon>
        <taxon>Verrucomicrobiota</taxon>
        <taxon>Verrucomicrobiia</taxon>
        <taxon>Verrucomicrobiales</taxon>
        <taxon>Verrucomicrobiaceae</taxon>
        <taxon>Haloferula</taxon>
    </lineage>
</organism>
<dbReference type="SUPFAM" id="SSF54523">
    <property type="entry name" value="Pili subunits"/>
    <property type="match status" value="1"/>
</dbReference>